<protein>
    <submittedName>
        <fullName evidence="4">Response regulator transcription factor</fullName>
    </submittedName>
</protein>
<dbReference type="Gene3D" id="3.40.50.2300">
    <property type="match status" value="1"/>
</dbReference>
<keyword evidence="5" id="KW-1185">Reference proteome</keyword>
<dbReference type="SMART" id="SM00448">
    <property type="entry name" value="REC"/>
    <property type="match status" value="1"/>
</dbReference>
<dbReference type="InterPro" id="IPR011006">
    <property type="entry name" value="CheY-like_superfamily"/>
</dbReference>
<name>A0A554VEU7_9FLAO</name>
<dbReference type="RefSeq" id="WP_143917959.1">
    <property type="nucleotide sequence ID" value="NZ_CANMIK010000064.1"/>
</dbReference>
<proteinExistence type="predicted"/>
<sequence>MKHPLIQCAVVDDSTTQRLSVIKLIKKHPRLELAKEWNNAIEAKNGLLDTKIDVLFLDIEMPILNGFDLLDDLENKPHIIFVTGKTKYAHKAFDYHALDFLKKPIRKERFNIAIEKVIDTFTIKSQPLTQENDPFVFIKCGIKKYKVFLNHILYVSALKDFAKIHLEDSSPLVVLGTMTSLESLLPSNHFFRAHRSYIVNLDKIERFSAHYMEINDEKIPISRMKKQKLKEALNHL</sequence>
<dbReference type="SMART" id="SM00850">
    <property type="entry name" value="LytTR"/>
    <property type="match status" value="1"/>
</dbReference>
<dbReference type="AlphaFoldDB" id="A0A554VEU7"/>
<dbReference type="PROSITE" id="PS50930">
    <property type="entry name" value="HTH_LYTTR"/>
    <property type="match status" value="1"/>
</dbReference>
<dbReference type="InterPro" id="IPR046947">
    <property type="entry name" value="LytR-like"/>
</dbReference>
<dbReference type="PROSITE" id="PS50110">
    <property type="entry name" value="RESPONSE_REGULATORY"/>
    <property type="match status" value="1"/>
</dbReference>
<accession>A0A554VEU7</accession>
<dbReference type="GO" id="GO:0003677">
    <property type="term" value="F:DNA binding"/>
    <property type="evidence" value="ECO:0007669"/>
    <property type="project" value="InterPro"/>
</dbReference>
<dbReference type="InterPro" id="IPR001789">
    <property type="entry name" value="Sig_transdc_resp-reg_receiver"/>
</dbReference>
<dbReference type="EMBL" id="VLNR01000057">
    <property type="protein sequence ID" value="TSE05641.1"/>
    <property type="molecule type" value="Genomic_DNA"/>
</dbReference>
<evidence type="ECO:0000313" key="4">
    <source>
        <dbReference type="EMBL" id="TSE05641.1"/>
    </source>
</evidence>
<evidence type="ECO:0000313" key="5">
    <source>
        <dbReference type="Proteomes" id="UP000318833"/>
    </source>
</evidence>
<keyword evidence="1" id="KW-0597">Phosphoprotein</keyword>
<dbReference type="Pfam" id="PF00072">
    <property type="entry name" value="Response_reg"/>
    <property type="match status" value="1"/>
</dbReference>
<evidence type="ECO:0000259" key="2">
    <source>
        <dbReference type="PROSITE" id="PS50110"/>
    </source>
</evidence>
<feature type="modified residue" description="4-aspartylphosphate" evidence="1">
    <location>
        <position position="58"/>
    </location>
</feature>
<dbReference type="SUPFAM" id="SSF52172">
    <property type="entry name" value="CheY-like"/>
    <property type="match status" value="1"/>
</dbReference>
<feature type="domain" description="Response regulatory" evidence="2">
    <location>
        <begin position="7"/>
        <end position="118"/>
    </location>
</feature>
<dbReference type="OrthoDB" id="2168082at2"/>
<evidence type="ECO:0000259" key="3">
    <source>
        <dbReference type="PROSITE" id="PS50930"/>
    </source>
</evidence>
<dbReference type="Pfam" id="PF04397">
    <property type="entry name" value="LytTR"/>
    <property type="match status" value="1"/>
</dbReference>
<dbReference type="GO" id="GO:0000156">
    <property type="term" value="F:phosphorelay response regulator activity"/>
    <property type="evidence" value="ECO:0007669"/>
    <property type="project" value="InterPro"/>
</dbReference>
<organism evidence="4 5">
    <name type="scientific">Aquimarina algiphila</name>
    <dbReference type="NCBI Taxonomy" id="2047982"/>
    <lineage>
        <taxon>Bacteria</taxon>
        <taxon>Pseudomonadati</taxon>
        <taxon>Bacteroidota</taxon>
        <taxon>Flavobacteriia</taxon>
        <taxon>Flavobacteriales</taxon>
        <taxon>Flavobacteriaceae</taxon>
        <taxon>Aquimarina</taxon>
    </lineage>
</organism>
<gene>
    <name evidence="4" type="ORF">FOF46_22170</name>
</gene>
<dbReference type="InterPro" id="IPR007492">
    <property type="entry name" value="LytTR_DNA-bd_dom"/>
</dbReference>
<dbReference type="Proteomes" id="UP000318833">
    <property type="component" value="Unassembled WGS sequence"/>
</dbReference>
<feature type="domain" description="HTH LytTR-type" evidence="3">
    <location>
        <begin position="135"/>
        <end position="235"/>
    </location>
</feature>
<evidence type="ECO:0000256" key="1">
    <source>
        <dbReference type="PROSITE-ProRule" id="PRU00169"/>
    </source>
</evidence>
<dbReference type="PANTHER" id="PTHR37299:SF1">
    <property type="entry name" value="STAGE 0 SPORULATION PROTEIN A HOMOLOG"/>
    <property type="match status" value="1"/>
</dbReference>
<dbReference type="PANTHER" id="PTHR37299">
    <property type="entry name" value="TRANSCRIPTIONAL REGULATOR-RELATED"/>
    <property type="match status" value="1"/>
</dbReference>
<reference evidence="4 5" key="1">
    <citation type="submission" date="2019-07" db="EMBL/GenBank/DDBJ databases">
        <title>The draft genome sequence of Aquimarina algiphila M91.</title>
        <authorList>
            <person name="Meng X."/>
        </authorList>
    </citation>
    <scope>NUCLEOTIDE SEQUENCE [LARGE SCALE GENOMIC DNA]</scope>
    <source>
        <strain evidence="4 5">M91</strain>
    </source>
</reference>
<comment type="caution">
    <text evidence="4">The sequence shown here is derived from an EMBL/GenBank/DDBJ whole genome shotgun (WGS) entry which is preliminary data.</text>
</comment>
<dbReference type="Gene3D" id="2.40.50.1020">
    <property type="entry name" value="LytTr DNA-binding domain"/>
    <property type="match status" value="1"/>
</dbReference>